<dbReference type="GO" id="GO:0042542">
    <property type="term" value="P:response to hydrogen peroxide"/>
    <property type="evidence" value="ECO:0007669"/>
    <property type="project" value="TreeGrafter"/>
</dbReference>
<keyword evidence="2 9" id="KW-0575">Peroxidase</keyword>
<gene>
    <name evidence="9" type="primary">CAT1_3</name>
    <name evidence="9" type="ORF">IWQ62_005313</name>
</gene>
<evidence type="ECO:0000256" key="1">
    <source>
        <dbReference type="ARBA" id="ARBA00005329"/>
    </source>
</evidence>
<dbReference type="Gene3D" id="2.40.180.10">
    <property type="entry name" value="Catalase core domain"/>
    <property type="match status" value="1"/>
</dbReference>
<evidence type="ECO:0000259" key="8">
    <source>
        <dbReference type="Pfam" id="PF06628"/>
    </source>
</evidence>
<protein>
    <submittedName>
        <fullName evidence="9">Catalase A</fullName>
        <ecNumber evidence="9">1.11.1.6</ecNumber>
    </submittedName>
</protein>
<dbReference type="EMBL" id="JANBPY010002137">
    <property type="protein sequence ID" value="KAJ1956379.1"/>
    <property type="molecule type" value="Genomic_DNA"/>
</dbReference>
<keyword evidence="6" id="KW-0408">Iron</keyword>
<organism evidence="9 10">
    <name type="scientific">Dispira parvispora</name>
    <dbReference type="NCBI Taxonomy" id="1520584"/>
    <lineage>
        <taxon>Eukaryota</taxon>
        <taxon>Fungi</taxon>
        <taxon>Fungi incertae sedis</taxon>
        <taxon>Zoopagomycota</taxon>
        <taxon>Kickxellomycotina</taxon>
        <taxon>Dimargaritomycetes</taxon>
        <taxon>Dimargaritales</taxon>
        <taxon>Dimargaritaceae</taxon>
        <taxon>Dispira</taxon>
    </lineage>
</organism>
<dbReference type="GO" id="GO:0020037">
    <property type="term" value="F:heme binding"/>
    <property type="evidence" value="ECO:0007669"/>
    <property type="project" value="InterPro"/>
</dbReference>
<dbReference type="AlphaFoldDB" id="A0A9W8AJZ4"/>
<keyword evidence="3" id="KW-0349">Heme</keyword>
<dbReference type="GO" id="GO:0046872">
    <property type="term" value="F:metal ion binding"/>
    <property type="evidence" value="ECO:0007669"/>
    <property type="project" value="UniProtKB-KW"/>
</dbReference>
<dbReference type="SUPFAM" id="SSF56634">
    <property type="entry name" value="Heme-dependent catalase-like"/>
    <property type="match status" value="1"/>
</dbReference>
<comment type="caution">
    <text evidence="9">The sequence shown here is derived from an EMBL/GenBank/DDBJ whole genome shotgun (WGS) entry which is preliminary data.</text>
</comment>
<evidence type="ECO:0000313" key="10">
    <source>
        <dbReference type="Proteomes" id="UP001150925"/>
    </source>
</evidence>
<evidence type="ECO:0000256" key="3">
    <source>
        <dbReference type="ARBA" id="ARBA00022617"/>
    </source>
</evidence>
<evidence type="ECO:0000256" key="6">
    <source>
        <dbReference type="ARBA" id="ARBA00023004"/>
    </source>
</evidence>
<dbReference type="Pfam" id="PF06628">
    <property type="entry name" value="Catalase-rel"/>
    <property type="match status" value="1"/>
</dbReference>
<accession>A0A9W8AJZ4</accession>
<dbReference type="InterPro" id="IPR020835">
    <property type="entry name" value="Catalase_sf"/>
</dbReference>
<evidence type="ECO:0000256" key="4">
    <source>
        <dbReference type="ARBA" id="ARBA00022723"/>
    </source>
</evidence>
<keyword evidence="5 9" id="KW-0560">Oxidoreductase</keyword>
<keyword evidence="10" id="KW-1185">Reference proteome</keyword>
<dbReference type="Proteomes" id="UP001150925">
    <property type="component" value="Unassembled WGS sequence"/>
</dbReference>
<feature type="region of interest" description="Disordered" evidence="7">
    <location>
        <begin position="1"/>
        <end position="35"/>
    </location>
</feature>
<dbReference type="InterPro" id="IPR018028">
    <property type="entry name" value="Catalase"/>
</dbReference>
<name>A0A9W8AJZ4_9FUNG</name>
<dbReference type="GO" id="GO:0004096">
    <property type="term" value="F:catalase activity"/>
    <property type="evidence" value="ECO:0007669"/>
    <property type="project" value="UniProtKB-EC"/>
</dbReference>
<dbReference type="EC" id="1.11.1.6" evidence="9"/>
<proteinExistence type="inferred from homology"/>
<dbReference type="PANTHER" id="PTHR11465">
    <property type="entry name" value="CATALASE"/>
    <property type="match status" value="1"/>
</dbReference>
<evidence type="ECO:0000256" key="7">
    <source>
        <dbReference type="SAM" id="MobiDB-lite"/>
    </source>
</evidence>
<evidence type="ECO:0000256" key="5">
    <source>
        <dbReference type="ARBA" id="ARBA00023002"/>
    </source>
</evidence>
<feature type="domain" description="Catalase immune-responsive" evidence="8">
    <location>
        <begin position="49"/>
        <end position="108"/>
    </location>
</feature>
<evidence type="ECO:0000313" key="9">
    <source>
        <dbReference type="EMBL" id="KAJ1956379.1"/>
    </source>
</evidence>
<keyword evidence="4" id="KW-0479">Metal-binding</keyword>
<comment type="similarity">
    <text evidence="1">Belongs to the catalase family.</text>
</comment>
<sequence>MAINGNGGNKPNYEPNSFGGPHQTDDKYASYVPTPLNGTVGRHSYQLTDDDFVQPGDLYRLLSPYEKEHLIKNIVGHLKHAKKFIQERQVQHFKRADPEYGRRVEEGLKAAAI</sequence>
<dbReference type="GO" id="GO:0042744">
    <property type="term" value="P:hydrogen peroxide catabolic process"/>
    <property type="evidence" value="ECO:0007669"/>
    <property type="project" value="TreeGrafter"/>
</dbReference>
<dbReference type="InterPro" id="IPR010582">
    <property type="entry name" value="Catalase_immune_responsive"/>
</dbReference>
<evidence type="ECO:0000256" key="2">
    <source>
        <dbReference type="ARBA" id="ARBA00022559"/>
    </source>
</evidence>
<dbReference type="PANTHER" id="PTHR11465:SF9">
    <property type="entry name" value="CATALASE"/>
    <property type="match status" value="1"/>
</dbReference>
<dbReference type="OrthoDB" id="6880011at2759"/>
<reference evidence="9" key="1">
    <citation type="submission" date="2022-07" db="EMBL/GenBank/DDBJ databases">
        <title>Phylogenomic reconstructions and comparative analyses of Kickxellomycotina fungi.</title>
        <authorList>
            <person name="Reynolds N.K."/>
            <person name="Stajich J.E."/>
            <person name="Barry K."/>
            <person name="Grigoriev I.V."/>
            <person name="Crous P."/>
            <person name="Smith M.E."/>
        </authorList>
    </citation>
    <scope>NUCLEOTIDE SEQUENCE</scope>
    <source>
        <strain evidence="9">RSA 1196</strain>
    </source>
</reference>
<dbReference type="GO" id="GO:0005737">
    <property type="term" value="C:cytoplasm"/>
    <property type="evidence" value="ECO:0007669"/>
    <property type="project" value="TreeGrafter"/>
</dbReference>